<dbReference type="SMART" id="SM00635">
    <property type="entry name" value="BID_2"/>
    <property type="match status" value="3"/>
</dbReference>
<dbReference type="SUPFAM" id="SSF49464">
    <property type="entry name" value="Carboxypeptidase regulatory domain-like"/>
    <property type="match status" value="2"/>
</dbReference>
<feature type="active site" description="Charge relay system" evidence="5">
    <location>
        <position position="289"/>
    </location>
</feature>
<dbReference type="InterPro" id="IPR036116">
    <property type="entry name" value="FN3_sf"/>
</dbReference>
<dbReference type="Proteomes" id="UP001207626">
    <property type="component" value="Unassembled WGS sequence"/>
</dbReference>
<evidence type="ECO:0000256" key="2">
    <source>
        <dbReference type="ARBA" id="ARBA00022670"/>
    </source>
</evidence>
<evidence type="ECO:0000256" key="7">
    <source>
        <dbReference type="SAM" id="SignalP"/>
    </source>
</evidence>
<dbReference type="PANTHER" id="PTHR43806:SF67">
    <property type="entry name" value="EGF-LIKE DOMAIN-CONTAINING PROTEIN"/>
    <property type="match status" value="1"/>
</dbReference>
<dbReference type="Pfam" id="PF02368">
    <property type="entry name" value="Big_2"/>
    <property type="match status" value="3"/>
</dbReference>
<sequence length="2158" mass="233650">MFYKSVLHRWLALALTIILFVTSAPGAFAMSGEPNDSAMLMMSESRQAQADTTGGKVDAALYEQFANQRYVTYIVKLKEQVNVEAASSLAAKYSAFSGETSAKRKQTVRSFVLNSLMETADRAQSPLLDELEAGERSGTVQDFRPYYIVNAVAVTSTRDVMERLSARSDVEAISPNHTYTLDTLKSPEEEPVQPQSFQANGMNGVSGAEGKPNIPWNLRNINASQVWEMGIDGTGIVVANMDSGVDWTHPALQRKWRGYNAQGELDKPELHWYDATLEQKKLPYDGVGHGTHVMGTMVGSEADGNNPIGVAPQAKWIAVRIFDSAGAATDAGILAAGEWLMAPTDKNGRAYPDLAPDVVNNSWGNVQAGKNEFFQDIVRAWRSAGIFPAFSAGNTKPPENNGGPGSITPPGNYPESFATGAIDIDNRLASFSLQGPTPYGQMKPEVSAPGVHIRSSMPDGKYGLMNGTSMASPHTAGVAALLLQANHSLTVEKLESILKNTAVPLTDDEFPQTPNNGFGWGIVNAFNAVSTLKGGLGSVEGTITIDGEDDGKPVIEHTPITLTFNAMELDIFARVMDDNSVVGVELMVRTIGDKDWTALPMRRISGNHQDGKYEGNIPVSSLVKEGIEYRIRAVDFSGNDVETDIYPVKVSEGVKRGYKQDFERDIDGFDFGGELGIWEWGEPTTGPGKAYSGSKLMATRLHGNYPEGVKETFFVLPLIDLRDGEHAILSFKHWHKLGDWFFALFDKAEVFIGRESNGFQYELVKDFRMSSRGWQTEYIDLSPYKGDKIYVIFNLRGENGSDEGWYVDDIELIEPDQTQPSAPKVKARSNAPGRVIVEWDKEPQGDVMDYVIYRSTTSGGGYEEIGSSKGRNYGDYPVQEGTYYYIVKARTYSQVLSEASNEVSWTFTGGTPIFSDNFEGEDKGWTLEGENNQWERGEPNPKYGPEKAVSGSKAWGTNLSGYYAKNTDQSLISPEIDLTGAQHASIYFQQWYDIDAPDKGTVEISSDGGVTWRQLTSYPKPSYDSNHPRMFWYLEELGIDDYAGKKVKIRFRLKSGNTTLGKGWYIDDFQVRDTPPVKTVISSLNAAEDASTGDGPPMPDITDNPKTADMLETSPTRPNRLHMADALNGPDDQEGAATPSQIISAWKAAKQAAQTAQTQGAGQSRLPAAATVTIVETDRSAKTDLGTGRYKLQHPPGDYQMRVEAYGYRTVNQDVTIADKQPTVVDIHLQPLPKGTITGTVTDEETGTPIADASVRVMEDAHVPSVMTDANGNYTIEAYEGNYRLLVSSLGYLSSEQQVSVTGERNVTKDIALKSFMGTAGELAYDSGKGDNALAYYSPGNGYAVRMTTEGPAQVTGARLFFWDEGWPLPGGTEFQYAMYDAEGPDGLPGAMIAGPHTGTARLDGTWTEVDFPNTPVVNGDFYIAYIQPGVYPDVPGLAVDQTGINHNRSWKLESGLWKQAPASQGNYMIRARITKIGGDSAAAEITVEPRDITLFAGQQTQLTVKARNQAGYEREVTHLASYHIEADHVAAADRVGIITALAEGEAIVTVTYNGLQDTVRVTVEKAPDIPDGEVRSIAVQPSSLTLSEGKATQLSVTAVVYADGELKSVPLVQGLTFVSSDSDIAAVNDTGWVTARKAGHATITARYGELQDAVHVTVEVNAEPPREEVRSISVQPSALALTAGESGQLSVTASVYANGELKTVPVTEGLRFSSSDPEVAKVGGTGRVSAHRSGQARIDVEYGTLRTSAAVTVKKQDTSVPPAPRPGTAAPASSSGTGTGAVSAPVPGKGTPIIVNGKTIGSLKEELKEGVKNARAVIAQAWLDDELAKAKQEGYDTLTLDLSSVAFEDYGAVKLELASSLAKQLSAPRKAVKIMGARFALTIPAEALPDFIGQTGLGMTIAVNRGTAGQNGSIAQGDKASVVSDIVTIGAERETLSKPLHLAMKLDDKAGRDARKAGIYYRNETKDRIQWEFVGLAARSGQQNGRAELLVTIQQLGSYAALEYGKTFADIANHWGRKEIEVLAAQHIAVGRNEYQFAPNDQVTRAEFMTLLDRVLGKEANWAKRASEPGAHDILRREEMIVMLVTALEAELPSGQVDKGWLVQDNVSPEARAAVEYAYRNGLVKGIGNNRFAGDAPTSRAQVATILHRVLEMLHRL</sequence>
<dbReference type="InterPro" id="IPR023828">
    <property type="entry name" value="Peptidase_S8_Ser-AS"/>
</dbReference>
<dbReference type="InterPro" id="IPR015500">
    <property type="entry name" value="Peptidase_S8_subtilisin-rel"/>
</dbReference>
<dbReference type="PROSITE" id="PS51272">
    <property type="entry name" value="SLH"/>
    <property type="match status" value="2"/>
</dbReference>
<keyword evidence="3 5" id="KW-0378">Hydrolase</keyword>
<evidence type="ECO:0000256" key="4">
    <source>
        <dbReference type="ARBA" id="ARBA00022825"/>
    </source>
</evidence>
<dbReference type="Pfam" id="PF00395">
    <property type="entry name" value="SLH"/>
    <property type="match status" value="2"/>
</dbReference>
<feature type="compositionally biased region" description="Low complexity" evidence="6">
    <location>
        <begin position="1767"/>
        <end position="1786"/>
    </location>
</feature>
<accession>A0ABT4DNL2</accession>
<dbReference type="Pfam" id="PF13620">
    <property type="entry name" value="CarboxypepD_reg"/>
    <property type="match status" value="2"/>
</dbReference>
<dbReference type="InterPro" id="IPR013783">
    <property type="entry name" value="Ig-like_fold"/>
</dbReference>
<gene>
    <name evidence="9" type="ORF">M5X09_04540</name>
</gene>
<dbReference type="NCBIfam" id="NF038128">
    <property type="entry name" value="choice_anch_J"/>
    <property type="match status" value="1"/>
</dbReference>
<feature type="signal peptide" evidence="7">
    <location>
        <begin position="1"/>
        <end position="29"/>
    </location>
</feature>
<dbReference type="SUPFAM" id="SSF49373">
    <property type="entry name" value="Invasin/intimin cell-adhesion fragments"/>
    <property type="match status" value="2"/>
</dbReference>
<dbReference type="InterPro" id="IPR010259">
    <property type="entry name" value="S8pro/Inhibitor_I9"/>
</dbReference>
<dbReference type="Pfam" id="PF20773">
    <property type="entry name" value="InhA-like_MAM"/>
    <property type="match status" value="1"/>
</dbReference>
<evidence type="ECO:0000256" key="6">
    <source>
        <dbReference type="SAM" id="MobiDB-lite"/>
    </source>
</evidence>
<comment type="similarity">
    <text evidence="1 5">Belongs to the peptidase S8 family.</text>
</comment>
<evidence type="ECO:0000313" key="10">
    <source>
        <dbReference type="Proteomes" id="UP001207626"/>
    </source>
</evidence>
<dbReference type="PRINTS" id="PR00723">
    <property type="entry name" value="SUBTILISIN"/>
</dbReference>
<feature type="region of interest" description="Disordered" evidence="6">
    <location>
        <begin position="1087"/>
        <end position="1122"/>
    </location>
</feature>
<evidence type="ECO:0000313" key="9">
    <source>
        <dbReference type="EMBL" id="MCY9518948.1"/>
    </source>
</evidence>
<keyword evidence="4 5" id="KW-0720">Serine protease</keyword>
<feature type="active site" description="Charge relay system" evidence="5">
    <location>
        <position position="469"/>
    </location>
</feature>
<dbReference type="InterPro" id="IPR013320">
    <property type="entry name" value="ConA-like_dom_sf"/>
</dbReference>
<dbReference type="PANTHER" id="PTHR43806">
    <property type="entry name" value="PEPTIDASE S8"/>
    <property type="match status" value="1"/>
</dbReference>
<keyword evidence="10" id="KW-1185">Reference proteome</keyword>
<feature type="region of interest" description="Disordered" evidence="6">
    <location>
        <begin position="1754"/>
        <end position="1786"/>
    </location>
</feature>
<feature type="domain" description="SLH" evidence="8">
    <location>
        <begin position="2004"/>
        <end position="2067"/>
    </location>
</feature>
<dbReference type="InterPro" id="IPR000209">
    <property type="entry name" value="Peptidase_S8/S53_dom"/>
</dbReference>
<dbReference type="PROSITE" id="PS00138">
    <property type="entry name" value="SUBTILASE_SER"/>
    <property type="match status" value="1"/>
</dbReference>
<dbReference type="Pfam" id="PF00082">
    <property type="entry name" value="Peptidase_S8"/>
    <property type="match status" value="1"/>
</dbReference>
<dbReference type="EMBL" id="JAMDLW010000004">
    <property type="protein sequence ID" value="MCY9518948.1"/>
    <property type="molecule type" value="Genomic_DNA"/>
</dbReference>
<reference evidence="9 10" key="1">
    <citation type="submission" date="2022-05" db="EMBL/GenBank/DDBJ databases">
        <title>Genome Sequencing of Bee-Associated Microbes.</title>
        <authorList>
            <person name="Dunlap C."/>
        </authorList>
    </citation>
    <scope>NUCLEOTIDE SEQUENCE [LARGE SCALE GENOMIC DNA]</scope>
    <source>
        <strain evidence="9 10">NRRL NRS-1438</strain>
    </source>
</reference>
<dbReference type="Gene3D" id="2.60.120.260">
    <property type="entry name" value="Galactose-binding domain-like"/>
    <property type="match status" value="1"/>
</dbReference>
<dbReference type="InterPro" id="IPR008964">
    <property type="entry name" value="Invasin/intimin_cell_adhesion"/>
</dbReference>
<dbReference type="Pfam" id="PF05922">
    <property type="entry name" value="Inhibitor_I9"/>
    <property type="match status" value="1"/>
</dbReference>
<proteinExistence type="inferred from homology"/>
<feature type="active site" description="Charge relay system" evidence="5">
    <location>
        <position position="242"/>
    </location>
</feature>
<evidence type="ECO:0000256" key="1">
    <source>
        <dbReference type="ARBA" id="ARBA00011073"/>
    </source>
</evidence>
<dbReference type="InterPro" id="IPR001119">
    <property type="entry name" value="SLH_dom"/>
</dbReference>
<dbReference type="RefSeq" id="WP_254912278.1">
    <property type="nucleotide sequence ID" value="NZ_JAMDLV010000005.1"/>
</dbReference>
<organism evidence="9 10">
    <name type="scientific">Paenibacillus apiarius</name>
    <dbReference type="NCBI Taxonomy" id="46240"/>
    <lineage>
        <taxon>Bacteria</taxon>
        <taxon>Bacillati</taxon>
        <taxon>Bacillota</taxon>
        <taxon>Bacilli</taxon>
        <taxon>Bacillales</taxon>
        <taxon>Paenibacillaceae</taxon>
        <taxon>Paenibacillus</taxon>
    </lineage>
</organism>
<evidence type="ECO:0000259" key="8">
    <source>
        <dbReference type="PROSITE" id="PS51272"/>
    </source>
</evidence>
<dbReference type="Gene3D" id="2.60.40.10">
    <property type="entry name" value="Immunoglobulins"/>
    <property type="match status" value="1"/>
</dbReference>
<dbReference type="SUPFAM" id="SSF49265">
    <property type="entry name" value="Fibronectin type III"/>
    <property type="match status" value="1"/>
</dbReference>
<dbReference type="InterPro" id="IPR003343">
    <property type="entry name" value="Big_2"/>
</dbReference>
<evidence type="ECO:0000256" key="5">
    <source>
        <dbReference type="PROSITE-ProRule" id="PRU01240"/>
    </source>
</evidence>
<keyword evidence="7" id="KW-0732">Signal</keyword>
<comment type="caution">
    <text evidence="9">The sequence shown here is derived from an EMBL/GenBank/DDBJ whole genome shotgun (WGS) entry which is preliminary data.</text>
</comment>
<dbReference type="SUPFAM" id="SSF49899">
    <property type="entry name" value="Concanavalin A-like lectins/glucanases"/>
    <property type="match status" value="1"/>
</dbReference>
<feature type="chain" id="PRO_5046664162" evidence="7">
    <location>
        <begin position="30"/>
        <end position="2158"/>
    </location>
</feature>
<feature type="region of interest" description="Disordered" evidence="6">
    <location>
        <begin position="391"/>
        <end position="415"/>
    </location>
</feature>
<dbReference type="Gene3D" id="2.60.40.1120">
    <property type="entry name" value="Carboxypeptidase-like, regulatory domain"/>
    <property type="match status" value="2"/>
</dbReference>
<name>A0ABT4DNL2_9BACL</name>
<keyword evidence="2 5" id="KW-0645">Protease</keyword>
<evidence type="ECO:0000256" key="3">
    <source>
        <dbReference type="ARBA" id="ARBA00022801"/>
    </source>
</evidence>
<dbReference type="SUPFAM" id="SSF52743">
    <property type="entry name" value="Subtilisin-like"/>
    <property type="match status" value="1"/>
</dbReference>
<dbReference type="InterPro" id="IPR008969">
    <property type="entry name" value="CarboxyPept-like_regulatory"/>
</dbReference>
<dbReference type="Gene3D" id="3.40.50.200">
    <property type="entry name" value="Peptidase S8/S53 domain"/>
    <property type="match status" value="1"/>
</dbReference>
<feature type="domain" description="SLH" evidence="8">
    <location>
        <begin position="2099"/>
        <end position="2158"/>
    </location>
</feature>
<protein>
    <submittedName>
        <fullName evidence="9">S8 family serine peptidase</fullName>
    </submittedName>
</protein>
<dbReference type="Gene3D" id="2.60.40.1080">
    <property type="match status" value="3"/>
</dbReference>
<dbReference type="InterPro" id="IPR050131">
    <property type="entry name" value="Peptidase_S8_subtilisin-like"/>
</dbReference>
<dbReference type="PROSITE" id="PS51892">
    <property type="entry name" value="SUBTILASE"/>
    <property type="match status" value="1"/>
</dbReference>
<dbReference type="InterPro" id="IPR036852">
    <property type="entry name" value="Peptidase_S8/S53_dom_sf"/>
</dbReference>